<evidence type="ECO:0000256" key="1">
    <source>
        <dbReference type="ARBA" id="ARBA00022723"/>
    </source>
</evidence>
<accession>A0A6G0W4R4</accession>
<evidence type="ECO:0000313" key="8">
    <source>
        <dbReference type="Proteomes" id="UP000478052"/>
    </source>
</evidence>
<evidence type="ECO:0000313" key="7">
    <source>
        <dbReference type="EMBL" id="KAF0722031.1"/>
    </source>
</evidence>
<gene>
    <name evidence="7" type="ORF">FWK35_00029823</name>
</gene>
<dbReference type="EMBL" id="VUJU01009103">
    <property type="protein sequence ID" value="KAF0722031.1"/>
    <property type="molecule type" value="Genomic_DNA"/>
</dbReference>
<evidence type="ECO:0000256" key="4">
    <source>
        <dbReference type="ARBA" id="ARBA00023125"/>
    </source>
</evidence>
<feature type="domain" description="THAP-type" evidence="6">
    <location>
        <begin position="1"/>
        <end position="62"/>
    </location>
</feature>
<dbReference type="SMART" id="SM00692">
    <property type="entry name" value="DM3"/>
    <property type="match status" value="1"/>
</dbReference>
<keyword evidence="8" id="KW-1185">Reference proteome</keyword>
<evidence type="ECO:0000256" key="2">
    <source>
        <dbReference type="ARBA" id="ARBA00022771"/>
    </source>
</evidence>
<protein>
    <submittedName>
        <fullName evidence="7">52 kDa repressor of the inhibitor of the protein kinase-like</fullName>
    </submittedName>
</protein>
<keyword evidence="4 5" id="KW-0238">DNA-binding</keyword>
<evidence type="ECO:0000259" key="6">
    <source>
        <dbReference type="PROSITE" id="PS50950"/>
    </source>
</evidence>
<evidence type="ECO:0000256" key="5">
    <source>
        <dbReference type="PROSITE-ProRule" id="PRU00309"/>
    </source>
</evidence>
<evidence type="ECO:0000256" key="3">
    <source>
        <dbReference type="ARBA" id="ARBA00022833"/>
    </source>
</evidence>
<sequence length="246" mass="28153">MLIIFTQRLKKIQCEIWLERCQLPTDTLSQKNIKVCGKHFEKNMFLNFLENRLKLDAIPTLFPDKKYNCDGGTSSELLSSDNVGIYPKSLKTVSYGSNTPLKTTDDPGCSKSCTIETYNSNKTLALPLPVSPVNSSKGSQTLKTWSDKTPRKLLLRQQLKMEKEARLKAEKTVLVLSKQLAEFNTVENLLLLCEQHCSPAILTIMKYHMMSKTRNPHGYRYTNDMKQLAFTIYFLGPPVYRFLKTL</sequence>
<dbReference type="SMART" id="SM00980">
    <property type="entry name" value="THAP"/>
    <property type="match status" value="1"/>
</dbReference>
<dbReference type="OrthoDB" id="6625208at2759"/>
<organism evidence="7 8">
    <name type="scientific">Aphis craccivora</name>
    <name type="common">Cowpea aphid</name>
    <dbReference type="NCBI Taxonomy" id="307492"/>
    <lineage>
        <taxon>Eukaryota</taxon>
        <taxon>Metazoa</taxon>
        <taxon>Ecdysozoa</taxon>
        <taxon>Arthropoda</taxon>
        <taxon>Hexapoda</taxon>
        <taxon>Insecta</taxon>
        <taxon>Pterygota</taxon>
        <taxon>Neoptera</taxon>
        <taxon>Paraneoptera</taxon>
        <taxon>Hemiptera</taxon>
        <taxon>Sternorrhyncha</taxon>
        <taxon>Aphidomorpha</taxon>
        <taxon>Aphidoidea</taxon>
        <taxon>Aphididae</taxon>
        <taxon>Aphidini</taxon>
        <taxon>Aphis</taxon>
        <taxon>Aphis</taxon>
    </lineage>
</organism>
<dbReference type="PROSITE" id="PS50950">
    <property type="entry name" value="ZF_THAP"/>
    <property type="match status" value="1"/>
</dbReference>
<dbReference type="AlphaFoldDB" id="A0A6G0W4R4"/>
<dbReference type="GO" id="GO:0003677">
    <property type="term" value="F:DNA binding"/>
    <property type="evidence" value="ECO:0007669"/>
    <property type="project" value="UniProtKB-UniRule"/>
</dbReference>
<dbReference type="Proteomes" id="UP000478052">
    <property type="component" value="Unassembled WGS sequence"/>
</dbReference>
<keyword evidence="1" id="KW-0479">Metal-binding</keyword>
<comment type="caution">
    <text evidence="7">The sequence shown here is derived from an EMBL/GenBank/DDBJ whole genome shotgun (WGS) entry which is preliminary data.</text>
</comment>
<reference evidence="7 8" key="1">
    <citation type="submission" date="2019-08" db="EMBL/GenBank/DDBJ databases">
        <title>Whole genome of Aphis craccivora.</title>
        <authorList>
            <person name="Voronova N.V."/>
            <person name="Shulinski R.S."/>
            <person name="Bandarenka Y.V."/>
            <person name="Zhorov D.G."/>
            <person name="Warner D."/>
        </authorList>
    </citation>
    <scope>NUCLEOTIDE SEQUENCE [LARGE SCALE GENOMIC DNA]</scope>
    <source>
        <strain evidence="7">180601</strain>
        <tissue evidence="7">Whole Body</tissue>
    </source>
</reference>
<keyword evidence="2 5" id="KW-0863">Zinc-finger</keyword>
<dbReference type="Pfam" id="PF05485">
    <property type="entry name" value="THAP"/>
    <property type="match status" value="1"/>
</dbReference>
<dbReference type="SUPFAM" id="SSF57716">
    <property type="entry name" value="Glucocorticoid receptor-like (DNA-binding domain)"/>
    <property type="match status" value="1"/>
</dbReference>
<dbReference type="GO" id="GO:0008270">
    <property type="term" value="F:zinc ion binding"/>
    <property type="evidence" value="ECO:0007669"/>
    <property type="project" value="UniProtKB-KW"/>
</dbReference>
<name>A0A6G0W4R4_APHCR</name>
<proteinExistence type="predicted"/>
<keyword evidence="3" id="KW-0862">Zinc</keyword>
<dbReference type="InterPro" id="IPR006612">
    <property type="entry name" value="THAP_Znf"/>
</dbReference>